<evidence type="ECO:0000313" key="3">
    <source>
        <dbReference type="Proteomes" id="UP000635606"/>
    </source>
</evidence>
<dbReference type="Proteomes" id="UP000635606">
    <property type="component" value="Unassembled WGS sequence"/>
</dbReference>
<keyword evidence="3" id="KW-1185">Reference proteome</keyword>
<protein>
    <submittedName>
        <fullName evidence="2">Uncharacterized protein</fullName>
    </submittedName>
</protein>
<name>A0A8J4EEQ8_9ACTN</name>
<dbReference type="RefSeq" id="WP_203929192.1">
    <property type="nucleotide sequence ID" value="NZ_BOPH01000059.1"/>
</dbReference>
<proteinExistence type="predicted"/>
<sequence>MTDETDRLHEEAERIAVPQLDLVGSPVDSLDERVAAAERHPEGRVGEAVGEHTREDTADGEDRT</sequence>
<dbReference type="AlphaFoldDB" id="A0A8J4EEQ8"/>
<dbReference type="EMBL" id="BOPH01000059">
    <property type="protein sequence ID" value="GIJ69267.1"/>
    <property type="molecule type" value="Genomic_DNA"/>
</dbReference>
<comment type="caution">
    <text evidence="2">The sequence shown here is derived from an EMBL/GenBank/DDBJ whole genome shotgun (WGS) entry which is preliminary data.</text>
</comment>
<gene>
    <name evidence="2" type="ORF">Voc01_041840</name>
</gene>
<feature type="region of interest" description="Disordered" evidence="1">
    <location>
        <begin position="33"/>
        <end position="64"/>
    </location>
</feature>
<accession>A0A8J4EEQ8</accession>
<reference evidence="2" key="1">
    <citation type="submission" date="2021-01" db="EMBL/GenBank/DDBJ databases">
        <title>Whole genome shotgun sequence of Virgisporangium ochraceum NBRC 16418.</title>
        <authorList>
            <person name="Komaki H."/>
            <person name="Tamura T."/>
        </authorList>
    </citation>
    <scope>NUCLEOTIDE SEQUENCE</scope>
    <source>
        <strain evidence="2">NBRC 16418</strain>
    </source>
</reference>
<evidence type="ECO:0000313" key="2">
    <source>
        <dbReference type="EMBL" id="GIJ69267.1"/>
    </source>
</evidence>
<evidence type="ECO:0000256" key="1">
    <source>
        <dbReference type="SAM" id="MobiDB-lite"/>
    </source>
</evidence>
<organism evidence="2 3">
    <name type="scientific">Virgisporangium ochraceum</name>
    <dbReference type="NCBI Taxonomy" id="65505"/>
    <lineage>
        <taxon>Bacteria</taxon>
        <taxon>Bacillati</taxon>
        <taxon>Actinomycetota</taxon>
        <taxon>Actinomycetes</taxon>
        <taxon>Micromonosporales</taxon>
        <taxon>Micromonosporaceae</taxon>
        <taxon>Virgisporangium</taxon>
    </lineage>
</organism>